<dbReference type="RefSeq" id="WP_377068809.1">
    <property type="nucleotide sequence ID" value="NZ_JBHSJJ010000021.1"/>
</dbReference>
<sequence length="483" mass="53241">MDKVFFLGLDVGTQGTRAVLMDSRGDVLGHAEENFPLNEDMREEQSPHTWWQASKKVLSKVIGQVNGEFHPSKIKGIAVTSTSGTVIPMDASHQPLHPALMYSDKRSAEVSERIMKEVDASGYEGYKGFNSSSGLSKMVWFVENFPEKAEKIAKWIHAADYISGMLSGTWGLTDYTNALKSGYDVHTGTWPGYLFERLPLDRAWMPQVHPSGKVIGHIRSALAEDIGLSTATKVVLGMTDGCASQIASGAIKPGDWNTTIGTTMVIKGVTTGQIIDRQNRVYSHRHPQGYWMPGGASNTGADWVTQDFGGKVDQLEQEAMKRVPSGHLSYPLRQKGERFPFISPDATGFEPEGLDLRERFVSNMEGVAYLERYAFELMAQLSGEKVNAVYTAGGGSQNKSWLKIRSNVMGLPIYKMKHTSGAYGAAVLAASQTHFTNLTEAGEGLIQTDEEIFPEAALTDRYEDCYQEFIELLLQKGYIQKNG</sequence>
<evidence type="ECO:0000313" key="7">
    <source>
        <dbReference type="Proteomes" id="UP001595818"/>
    </source>
</evidence>
<feature type="domain" description="Carbohydrate kinase FGGY C-terminal" evidence="5">
    <location>
        <begin position="279"/>
        <end position="431"/>
    </location>
</feature>
<dbReference type="EMBL" id="JBHSJJ010000021">
    <property type="protein sequence ID" value="MFC4874704.1"/>
    <property type="molecule type" value="Genomic_DNA"/>
</dbReference>
<proteinExistence type="inferred from homology"/>
<reference evidence="7" key="1">
    <citation type="journal article" date="2019" name="Int. J. Syst. Evol. Microbiol.">
        <title>The Global Catalogue of Microorganisms (GCM) 10K type strain sequencing project: providing services to taxonomists for standard genome sequencing and annotation.</title>
        <authorList>
            <consortium name="The Broad Institute Genomics Platform"/>
            <consortium name="The Broad Institute Genome Sequencing Center for Infectious Disease"/>
            <person name="Wu L."/>
            <person name="Ma J."/>
        </authorList>
    </citation>
    <scope>NUCLEOTIDE SEQUENCE [LARGE SCALE GENOMIC DNA]</scope>
    <source>
        <strain evidence="7">CGMCC 4.7466</strain>
    </source>
</reference>
<feature type="domain" description="Carbohydrate kinase FGGY N-terminal" evidence="4">
    <location>
        <begin position="6"/>
        <end position="245"/>
    </location>
</feature>
<name>A0ABV9T8M6_9BACT</name>
<evidence type="ECO:0000259" key="5">
    <source>
        <dbReference type="Pfam" id="PF02782"/>
    </source>
</evidence>
<protein>
    <submittedName>
        <fullName evidence="6">FGGY-family carbohydrate kinase</fullName>
        <ecNumber evidence="6">2.7.1.-</ecNumber>
    </submittedName>
</protein>
<gene>
    <name evidence="6" type="ORF">ACFPFU_23575</name>
</gene>
<evidence type="ECO:0000259" key="4">
    <source>
        <dbReference type="Pfam" id="PF00370"/>
    </source>
</evidence>
<keyword evidence="2 6" id="KW-0808">Transferase</keyword>
<dbReference type="InterPro" id="IPR000577">
    <property type="entry name" value="Carb_kinase_FGGY"/>
</dbReference>
<organism evidence="6 7">
    <name type="scientific">Negadavirga shengliensis</name>
    <dbReference type="NCBI Taxonomy" id="1389218"/>
    <lineage>
        <taxon>Bacteria</taxon>
        <taxon>Pseudomonadati</taxon>
        <taxon>Bacteroidota</taxon>
        <taxon>Cytophagia</taxon>
        <taxon>Cytophagales</taxon>
        <taxon>Cyclobacteriaceae</taxon>
        <taxon>Negadavirga</taxon>
    </lineage>
</organism>
<dbReference type="Gene3D" id="3.30.420.40">
    <property type="match status" value="2"/>
</dbReference>
<evidence type="ECO:0000256" key="1">
    <source>
        <dbReference type="ARBA" id="ARBA00009156"/>
    </source>
</evidence>
<comment type="caution">
    <text evidence="6">The sequence shown here is derived from an EMBL/GenBank/DDBJ whole genome shotgun (WGS) entry which is preliminary data.</text>
</comment>
<dbReference type="EC" id="2.7.1.-" evidence="6"/>
<dbReference type="InterPro" id="IPR018485">
    <property type="entry name" value="FGGY_C"/>
</dbReference>
<dbReference type="SUPFAM" id="SSF53067">
    <property type="entry name" value="Actin-like ATPase domain"/>
    <property type="match status" value="2"/>
</dbReference>
<accession>A0ABV9T8M6</accession>
<dbReference type="PANTHER" id="PTHR43095:SF2">
    <property type="entry name" value="GLUCONOKINASE"/>
    <property type="match status" value="1"/>
</dbReference>
<comment type="similarity">
    <text evidence="1">Belongs to the FGGY kinase family.</text>
</comment>
<keyword evidence="3 6" id="KW-0418">Kinase</keyword>
<dbReference type="PIRSF" id="PIRSF000538">
    <property type="entry name" value="GlpK"/>
    <property type="match status" value="1"/>
</dbReference>
<dbReference type="Pfam" id="PF00370">
    <property type="entry name" value="FGGY_N"/>
    <property type="match status" value="1"/>
</dbReference>
<dbReference type="GO" id="GO:0016301">
    <property type="term" value="F:kinase activity"/>
    <property type="evidence" value="ECO:0007669"/>
    <property type="project" value="UniProtKB-KW"/>
</dbReference>
<dbReference type="PANTHER" id="PTHR43095">
    <property type="entry name" value="SUGAR KINASE"/>
    <property type="match status" value="1"/>
</dbReference>
<dbReference type="InterPro" id="IPR043129">
    <property type="entry name" value="ATPase_NBD"/>
</dbReference>
<dbReference type="InterPro" id="IPR018484">
    <property type="entry name" value="FGGY_N"/>
</dbReference>
<dbReference type="InterPro" id="IPR050406">
    <property type="entry name" value="FGGY_Carb_Kinase"/>
</dbReference>
<dbReference type="CDD" id="cd07783">
    <property type="entry name" value="ASKHA_NBD_FGGY_SePSK_AtXK1-like"/>
    <property type="match status" value="1"/>
</dbReference>
<keyword evidence="7" id="KW-1185">Reference proteome</keyword>
<dbReference type="Proteomes" id="UP001595818">
    <property type="component" value="Unassembled WGS sequence"/>
</dbReference>
<evidence type="ECO:0000313" key="6">
    <source>
        <dbReference type="EMBL" id="MFC4874704.1"/>
    </source>
</evidence>
<evidence type="ECO:0000256" key="2">
    <source>
        <dbReference type="ARBA" id="ARBA00022679"/>
    </source>
</evidence>
<evidence type="ECO:0000256" key="3">
    <source>
        <dbReference type="ARBA" id="ARBA00022777"/>
    </source>
</evidence>
<dbReference type="Pfam" id="PF02782">
    <property type="entry name" value="FGGY_C"/>
    <property type="match status" value="1"/>
</dbReference>